<dbReference type="Gene3D" id="1.20.140.10">
    <property type="entry name" value="Butyryl-CoA Dehydrogenase, subunit A, domain 3"/>
    <property type="match status" value="1"/>
</dbReference>
<feature type="domain" description="Acyl-CoA oxidase/dehydrogenase middle" evidence="7">
    <location>
        <begin position="166"/>
        <end position="266"/>
    </location>
</feature>
<dbReference type="SUPFAM" id="SSF47203">
    <property type="entry name" value="Acyl-CoA dehydrogenase C-terminal domain-like"/>
    <property type="match status" value="1"/>
</dbReference>
<dbReference type="RefSeq" id="WP_121771390.1">
    <property type="nucleotide sequence ID" value="NZ_RAWM01000123.1"/>
</dbReference>
<evidence type="ECO:0000259" key="8">
    <source>
        <dbReference type="Pfam" id="PF02771"/>
    </source>
</evidence>
<dbReference type="InterPro" id="IPR046373">
    <property type="entry name" value="Acyl-CoA_Oxase/DH_mid-dom_sf"/>
</dbReference>
<dbReference type="InterPro" id="IPR013786">
    <property type="entry name" value="AcylCoA_DH/ox_N"/>
</dbReference>
<comment type="cofactor">
    <cofactor evidence="1 5">
        <name>FAD</name>
        <dbReference type="ChEBI" id="CHEBI:57692"/>
    </cofactor>
</comment>
<comment type="similarity">
    <text evidence="2 5">Belongs to the acyl-CoA dehydrogenase family.</text>
</comment>
<name>A0A3A8PZ35_9BACT</name>
<keyword evidence="4 5" id="KW-0274">FAD</keyword>
<evidence type="ECO:0000259" key="9">
    <source>
        <dbReference type="Pfam" id="PF12806"/>
    </source>
</evidence>
<dbReference type="AlphaFoldDB" id="A0A3A8PZ35"/>
<keyword evidence="3 5" id="KW-0285">Flavoprotein</keyword>
<evidence type="ECO:0000256" key="2">
    <source>
        <dbReference type="ARBA" id="ARBA00009347"/>
    </source>
</evidence>
<evidence type="ECO:0000256" key="5">
    <source>
        <dbReference type="RuleBase" id="RU362125"/>
    </source>
</evidence>
<evidence type="ECO:0000259" key="7">
    <source>
        <dbReference type="Pfam" id="PF02770"/>
    </source>
</evidence>
<evidence type="ECO:0000256" key="4">
    <source>
        <dbReference type="ARBA" id="ARBA00022827"/>
    </source>
</evidence>
<dbReference type="Pfam" id="PF02770">
    <property type="entry name" value="Acyl-CoA_dh_M"/>
    <property type="match status" value="1"/>
</dbReference>
<proteinExistence type="inferred from homology"/>
<dbReference type="Pfam" id="PF02771">
    <property type="entry name" value="Acyl-CoA_dh_N"/>
    <property type="match status" value="1"/>
</dbReference>
<feature type="domain" description="Acyl-CoA dehydrogenase/oxidase C-terminal" evidence="6">
    <location>
        <begin position="286"/>
        <end position="452"/>
    </location>
</feature>
<evidence type="ECO:0000256" key="1">
    <source>
        <dbReference type="ARBA" id="ARBA00001974"/>
    </source>
</evidence>
<dbReference type="Gene3D" id="1.10.540.10">
    <property type="entry name" value="Acyl-CoA dehydrogenase/oxidase, N-terminal domain"/>
    <property type="match status" value="1"/>
</dbReference>
<dbReference type="InterPro" id="IPR006091">
    <property type="entry name" value="Acyl-CoA_Oxase/DH_mid-dom"/>
</dbReference>
<reference evidence="11" key="1">
    <citation type="submission" date="2018-09" db="EMBL/GenBank/DDBJ databases">
        <authorList>
            <person name="Livingstone P.G."/>
            <person name="Whitworth D.E."/>
        </authorList>
    </citation>
    <scope>NUCLEOTIDE SEQUENCE [LARGE SCALE GENOMIC DNA]</scope>
    <source>
        <strain evidence="11">AB047A</strain>
    </source>
</reference>
<dbReference type="InterPro" id="IPR036250">
    <property type="entry name" value="AcylCo_DH-like_C"/>
</dbReference>
<protein>
    <submittedName>
        <fullName evidence="10">Acyl-CoA dehydrogenase</fullName>
    </submittedName>
</protein>
<comment type="caution">
    <text evidence="10">The sequence shown here is derived from an EMBL/GenBank/DDBJ whole genome shotgun (WGS) entry which is preliminary data.</text>
</comment>
<dbReference type="InterPro" id="IPR009100">
    <property type="entry name" value="AcylCoA_DH/oxidase_NM_dom_sf"/>
</dbReference>
<dbReference type="InterPro" id="IPR025878">
    <property type="entry name" value="Acyl-CoA_dh-like_C_dom"/>
</dbReference>
<evidence type="ECO:0000313" key="10">
    <source>
        <dbReference type="EMBL" id="RKH61746.1"/>
    </source>
</evidence>
<dbReference type="GO" id="GO:0016627">
    <property type="term" value="F:oxidoreductase activity, acting on the CH-CH group of donors"/>
    <property type="evidence" value="ECO:0007669"/>
    <property type="project" value="InterPro"/>
</dbReference>
<dbReference type="EMBL" id="RAWM01000123">
    <property type="protein sequence ID" value="RKH61746.1"/>
    <property type="molecule type" value="Genomic_DNA"/>
</dbReference>
<dbReference type="InterPro" id="IPR009075">
    <property type="entry name" value="AcylCo_DH/oxidase_C"/>
</dbReference>
<dbReference type="Pfam" id="PF12806">
    <property type="entry name" value="Acyl-CoA_dh_C"/>
    <property type="match status" value="1"/>
</dbReference>
<dbReference type="PANTHER" id="PTHR42803">
    <property type="entry name" value="ACYL-COA DEHYDROGENASE"/>
    <property type="match status" value="1"/>
</dbReference>
<gene>
    <name evidence="10" type="ORF">D7X96_31000</name>
</gene>
<dbReference type="SUPFAM" id="SSF56645">
    <property type="entry name" value="Acyl-CoA dehydrogenase NM domain-like"/>
    <property type="match status" value="1"/>
</dbReference>
<evidence type="ECO:0000259" key="6">
    <source>
        <dbReference type="Pfam" id="PF00441"/>
    </source>
</evidence>
<sequence length="603" mass="65229">MSVPRPNPLLSDRDVDFQLYEALDTAALCALPAFQDHSRDTFALLLDSTRRFAREVLAPTYRPMDAAPPVFENGRVRVHPAMRSLYAGMVELGLLTATRPPGVGGQQLPLTVHAVASAYLMAANLSAYGYLGLTLGAAHLLEVFGTPFLHETFMARMYRGEWTGTMALTEPQAGSSLADVKTRATPAPDGTYRLQGSKIFISGGDQDFTDNVVHLTLARIEGAEGGTRGVSLFAVPAKRPQGDTFVPNDVQVAGVIHKIGWKGLPSLVLNFGEANDCHGWLVGQPGRGLACMFQMMNEARIMVGLNGVSTAAVAYQESLTYARERPQGRPAGIRDSTRAQSPIIEHADVRRMLLRQKAIVEGGLALLLTTSTQADLSHHAPEEATRKRAQLLLDLLTPIAKTFPAEKGFEANALALQIHGGYGYSSEYLPEAWLRDQKLNSIHEGTTGIQGLDLLGRKAVAEGGAALQALDEEVRATTARARAAGVEPAWSDALEDALQQAASLPLELGARGMAGEVDVMLRHSTDFLELFSVVAVAWRWLAQAAAAKEGLKRAPSPEDAAFYEGKLAAAQYWFAVEVPRVPLLAHLCRTGEDSYARMRPDWF</sequence>
<feature type="domain" description="Acyl-CoA dehydrogenase/oxidase N-terminal" evidence="8">
    <location>
        <begin position="44"/>
        <end position="161"/>
    </location>
</feature>
<dbReference type="Pfam" id="PF00441">
    <property type="entry name" value="Acyl-CoA_dh_1"/>
    <property type="match status" value="1"/>
</dbReference>
<dbReference type="InterPro" id="IPR037069">
    <property type="entry name" value="AcylCoA_DH/ox_N_sf"/>
</dbReference>
<dbReference type="GO" id="GO:0050660">
    <property type="term" value="F:flavin adenine dinucleotide binding"/>
    <property type="evidence" value="ECO:0007669"/>
    <property type="project" value="InterPro"/>
</dbReference>
<dbReference type="InterPro" id="IPR052166">
    <property type="entry name" value="Diverse_Acyl-CoA_DH"/>
</dbReference>
<dbReference type="PANTHER" id="PTHR42803:SF3">
    <property type="entry name" value="ACYL-COA DEHYDROGENASE-RELATED"/>
    <property type="match status" value="1"/>
</dbReference>
<evidence type="ECO:0000313" key="11">
    <source>
        <dbReference type="Proteomes" id="UP000282656"/>
    </source>
</evidence>
<dbReference type="Gene3D" id="2.40.110.10">
    <property type="entry name" value="Butyryl-CoA Dehydrogenase, subunit A, domain 2"/>
    <property type="match status" value="1"/>
</dbReference>
<keyword evidence="11" id="KW-1185">Reference proteome</keyword>
<organism evidence="10 11">
    <name type="scientific">Corallococcus interemptor</name>
    <dbReference type="NCBI Taxonomy" id="2316720"/>
    <lineage>
        <taxon>Bacteria</taxon>
        <taxon>Pseudomonadati</taxon>
        <taxon>Myxococcota</taxon>
        <taxon>Myxococcia</taxon>
        <taxon>Myxococcales</taxon>
        <taxon>Cystobacterineae</taxon>
        <taxon>Myxococcaceae</taxon>
        <taxon>Corallococcus</taxon>
    </lineage>
</organism>
<evidence type="ECO:0000256" key="3">
    <source>
        <dbReference type="ARBA" id="ARBA00022630"/>
    </source>
</evidence>
<keyword evidence="5" id="KW-0560">Oxidoreductase</keyword>
<dbReference type="OrthoDB" id="9765339at2"/>
<accession>A0A3A8PZ35</accession>
<feature type="domain" description="Acetyl-CoA dehydrogenase-like C-terminal" evidence="9">
    <location>
        <begin position="472"/>
        <end position="598"/>
    </location>
</feature>
<dbReference type="Proteomes" id="UP000282656">
    <property type="component" value="Unassembled WGS sequence"/>
</dbReference>